<dbReference type="InterPro" id="IPR020080">
    <property type="entry name" value="OM_adhesin/peptidase_omptin"/>
</dbReference>
<feature type="chain" id="PRO_5046317904" description="Outer membrane protein beta-barrel domain-containing protein" evidence="1">
    <location>
        <begin position="21"/>
        <end position="254"/>
    </location>
</feature>
<accession>A0ABV1M511</accession>
<feature type="signal peptide" evidence="1">
    <location>
        <begin position="1"/>
        <end position="20"/>
    </location>
</feature>
<dbReference type="SUPFAM" id="SSF69917">
    <property type="entry name" value="OMPT-like"/>
    <property type="match status" value="1"/>
</dbReference>
<gene>
    <name evidence="2" type="ORF">ABNW52_11905</name>
</gene>
<reference evidence="2" key="1">
    <citation type="submission" date="2024-06" db="EMBL/GenBank/DDBJ databases">
        <title>Genome sequence of Vogesella sp. MAHUQ-64.</title>
        <authorList>
            <person name="Huq M.A."/>
        </authorList>
    </citation>
    <scope>NUCLEOTIDE SEQUENCE</scope>
    <source>
        <strain evidence="2">MAHUQ-64</strain>
    </source>
</reference>
<evidence type="ECO:0000256" key="1">
    <source>
        <dbReference type="SAM" id="SignalP"/>
    </source>
</evidence>
<name>A0ABV1M511_9NEIS</name>
<sequence length="254" mass="28465">MNYHMIAASLLLAGSTVASAATVKYQLGVEAYNETYKETVNSQPFMKEEANMTGLNGAIIISTSPLDEVLLEGRYARGNSDYTGAAQQADPYGSLKVSSIKRRTWEFAASYKRLVPDWDGVKLGLGIGSRYLEDHLDKTPTGYRRENTLDYAIFSMERPTQLDGGWSMTPAFKYKYLLDGQQDSKLTSGTLTHTQNKGSGYDLSLEFAKTSGKTEWLITPYMRTWHIRDSEVVLDTYEPDNKTKELGINLGMRF</sequence>
<dbReference type="RefSeq" id="WP_349587983.1">
    <property type="nucleotide sequence ID" value="NZ_JBEFLD010000005.1"/>
</dbReference>
<evidence type="ECO:0000313" key="2">
    <source>
        <dbReference type="EMBL" id="MEQ6291316.1"/>
    </source>
</evidence>
<evidence type="ECO:0000313" key="3">
    <source>
        <dbReference type="Proteomes" id="UP001433638"/>
    </source>
</evidence>
<evidence type="ECO:0008006" key="4">
    <source>
        <dbReference type="Google" id="ProtNLM"/>
    </source>
</evidence>
<comment type="caution">
    <text evidence="2">The sequence shown here is derived from an EMBL/GenBank/DDBJ whole genome shotgun (WGS) entry which is preliminary data.</text>
</comment>
<keyword evidence="1" id="KW-0732">Signal</keyword>
<dbReference type="Proteomes" id="UP001433638">
    <property type="component" value="Unassembled WGS sequence"/>
</dbReference>
<organism evidence="2 3">
    <name type="scientific">Vogesella oryzagri</name>
    <dbReference type="NCBI Taxonomy" id="3160864"/>
    <lineage>
        <taxon>Bacteria</taxon>
        <taxon>Pseudomonadati</taxon>
        <taxon>Pseudomonadota</taxon>
        <taxon>Betaproteobacteria</taxon>
        <taxon>Neisseriales</taxon>
        <taxon>Chromobacteriaceae</taxon>
        <taxon>Vogesella</taxon>
    </lineage>
</organism>
<protein>
    <recommendedName>
        <fullName evidence="4">Outer membrane protein beta-barrel domain-containing protein</fullName>
    </recommendedName>
</protein>
<keyword evidence="3" id="KW-1185">Reference proteome</keyword>
<dbReference type="EMBL" id="JBEFLD010000005">
    <property type="protein sequence ID" value="MEQ6291316.1"/>
    <property type="molecule type" value="Genomic_DNA"/>
</dbReference>
<proteinExistence type="predicted"/>
<dbReference type="Gene3D" id="2.40.128.100">
    <property type="entry name" value="OPCA outer membrane adhesin/invasin"/>
    <property type="match status" value="1"/>
</dbReference>